<dbReference type="PRINTS" id="PR00455">
    <property type="entry name" value="HTHTETR"/>
</dbReference>
<evidence type="ECO:0000259" key="5">
    <source>
        <dbReference type="PROSITE" id="PS50977"/>
    </source>
</evidence>
<dbReference type="PANTHER" id="PTHR30055">
    <property type="entry name" value="HTH-TYPE TRANSCRIPTIONAL REGULATOR RUTR"/>
    <property type="match status" value="1"/>
</dbReference>
<dbReference type="InterPro" id="IPR050109">
    <property type="entry name" value="HTH-type_TetR-like_transc_reg"/>
</dbReference>
<feature type="domain" description="HTH tetR-type" evidence="5">
    <location>
        <begin position="5"/>
        <end position="65"/>
    </location>
</feature>
<comment type="caution">
    <text evidence="6">The sequence shown here is derived from an EMBL/GenBank/DDBJ whole genome shotgun (WGS) entry which is preliminary data.</text>
</comment>
<evidence type="ECO:0000256" key="3">
    <source>
        <dbReference type="ARBA" id="ARBA00023163"/>
    </source>
</evidence>
<evidence type="ECO:0000256" key="1">
    <source>
        <dbReference type="ARBA" id="ARBA00023015"/>
    </source>
</evidence>
<dbReference type="RefSeq" id="WP_274192505.1">
    <property type="nucleotide sequence ID" value="NZ_BAABHN010000042.1"/>
</dbReference>
<feature type="DNA-binding region" description="H-T-H motif" evidence="4">
    <location>
        <begin position="28"/>
        <end position="47"/>
    </location>
</feature>
<dbReference type="SUPFAM" id="SSF46689">
    <property type="entry name" value="Homeodomain-like"/>
    <property type="match status" value="1"/>
</dbReference>
<dbReference type="PROSITE" id="PS50977">
    <property type="entry name" value="HTH_TETR_2"/>
    <property type="match status" value="1"/>
</dbReference>
<keyword evidence="1" id="KW-0805">Transcription regulation</keyword>
<dbReference type="EMBL" id="JBHSIM010000042">
    <property type="protein sequence ID" value="MFC4834786.1"/>
    <property type="molecule type" value="Genomic_DNA"/>
</dbReference>
<reference evidence="7" key="1">
    <citation type="journal article" date="2019" name="Int. J. Syst. Evol. Microbiol.">
        <title>The Global Catalogue of Microorganisms (GCM) 10K type strain sequencing project: providing services to taxonomists for standard genome sequencing and annotation.</title>
        <authorList>
            <consortium name="The Broad Institute Genomics Platform"/>
            <consortium name="The Broad Institute Genome Sequencing Center for Infectious Disease"/>
            <person name="Wu L."/>
            <person name="Ma J."/>
        </authorList>
    </citation>
    <scope>NUCLEOTIDE SEQUENCE [LARGE SCALE GENOMIC DNA]</scope>
    <source>
        <strain evidence="7">CCUG 50347</strain>
    </source>
</reference>
<protein>
    <submittedName>
        <fullName evidence="6">TetR/AcrR family transcriptional regulator</fullName>
    </submittedName>
</protein>
<dbReference type="PANTHER" id="PTHR30055:SF234">
    <property type="entry name" value="HTH-TYPE TRANSCRIPTIONAL REGULATOR BETI"/>
    <property type="match status" value="1"/>
</dbReference>
<gene>
    <name evidence="6" type="ORF">ACFPEL_20400</name>
</gene>
<dbReference type="Proteomes" id="UP001595909">
    <property type="component" value="Unassembled WGS sequence"/>
</dbReference>
<dbReference type="Pfam" id="PF00440">
    <property type="entry name" value="TetR_N"/>
    <property type="match status" value="1"/>
</dbReference>
<keyword evidence="7" id="KW-1185">Reference proteome</keyword>
<evidence type="ECO:0000313" key="6">
    <source>
        <dbReference type="EMBL" id="MFC4834786.1"/>
    </source>
</evidence>
<keyword evidence="2 4" id="KW-0238">DNA-binding</keyword>
<evidence type="ECO:0000256" key="4">
    <source>
        <dbReference type="PROSITE-ProRule" id="PRU00335"/>
    </source>
</evidence>
<name>A0ABV9RN96_9PSEU</name>
<dbReference type="InterPro" id="IPR009057">
    <property type="entry name" value="Homeodomain-like_sf"/>
</dbReference>
<keyword evidence="3" id="KW-0804">Transcription</keyword>
<dbReference type="Gene3D" id="1.10.357.10">
    <property type="entry name" value="Tetracycline Repressor, domain 2"/>
    <property type="match status" value="1"/>
</dbReference>
<evidence type="ECO:0000256" key="2">
    <source>
        <dbReference type="ARBA" id="ARBA00023125"/>
    </source>
</evidence>
<evidence type="ECO:0000313" key="7">
    <source>
        <dbReference type="Proteomes" id="UP001595909"/>
    </source>
</evidence>
<accession>A0ABV9RN96</accession>
<organism evidence="6 7">
    <name type="scientific">Actinomycetospora chibensis</name>
    <dbReference type="NCBI Taxonomy" id="663606"/>
    <lineage>
        <taxon>Bacteria</taxon>
        <taxon>Bacillati</taxon>
        <taxon>Actinomycetota</taxon>
        <taxon>Actinomycetes</taxon>
        <taxon>Pseudonocardiales</taxon>
        <taxon>Pseudonocardiaceae</taxon>
        <taxon>Actinomycetospora</taxon>
    </lineage>
</organism>
<dbReference type="InterPro" id="IPR001647">
    <property type="entry name" value="HTH_TetR"/>
</dbReference>
<proteinExistence type="predicted"/>
<sequence length="198" mass="20597">MTARPDRRRALVDAALEVIGESGLGGFTQPRVAARAGMRQSHLTYYFPTRDDLLVAVAEEAVRRRVALLAESLAGAEGRAEQVAALARVVSSPEDTRVLLALTQAADQNEAVRATFGALAAGVAPLGAEVLATAGSEADPVALALLQATSTGIAVLSLARGSDVPFAEQLFTMFLDRLITTRQDLRGGGVPASPGEYG</sequence>